<accession>A0A0A1UTU5</accession>
<dbReference type="InterPro" id="IPR007052">
    <property type="entry name" value="CS_dom"/>
</dbReference>
<name>A0A0A1UTU5_9HYPO</name>
<proteinExistence type="predicted"/>
<sequence length="445" mass="48762">MATTQKCVHQGCGKVYTDATEKCEYHPGPPIFHEGQKGWKCCKPRVLTFDEFMCIPPCTTGTHSTTDMPPPVEEKPKEDDASLAKKIDALTTRTPPRLPIQPAQSIPTPPPPAPETDDDDASLEIPDGSTCRRRTCGQRYKKGSLREGEACVHHPGVPIFHEGSKGYSCCKRRVLEFDQFMKIEGCKTKDRHLFIGSGKKEEEEKTGSAGEEVLSTVRHDFYQTATTVIAAFFLKKINKESAKVEFLEKQLVLDLVTSDSPPKRYSADVPLYEQIDTAKSSYKIMGTKLEVTLVKADGASWPVLRGDEALTGEIYQVGLTYYVKLRAGDPGIHAISPSTVTQFSRHVKEDRCLPQSGPHGDNGDLVTTKGSMEKISLAAGQSDANFSYVNGAAQSASAHSHWSSGAPDSPGPCMWQSPALADKHRQASCSMLPLGDRLMMMALDR</sequence>
<keyword evidence="1" id="KW-0479">Metal-binding</keyword>
<keyword evidence="2" id="KW-0677">Repeat</keyword>
<dbReference type="Pfam" id="PF04969">
    <property type="entry name" value="CS"/>
    <property type="match status" value="1"/>
</dbReference>
<evidence type="ECO:0000256" key="2">
    <source>
        <dbReference type="ARBA" id="ARBA00022737"/>
    </source>
</evidence>
<feature type="domain" description="CHORD" evidence="6">
    <location>
        <begin position="7"/>
        <end position="63"/>
    </location>
</feature>
<feature type="region of interest" description="Disordered" evidence="4">
    <location>
        <begin position="60"/>
        <end position="128"/>
    </location>
</feature>
<evidence type="ECO:0000256" key="3">
    <source>
        <dbReference type="ARBA" id="ARBA00022833"/>
    </source>
</evidence>
<dbReference type="Proteomes" id="UP000030151">
    <property type="component" value="Unassembled WGS sequence"/>
</dbReference>
<dbReference type="Pfam" id="PF04968">
    <property type="entry name" value="CHORD"/>
    <property type="match status" value="2"/>
</dbReference>
<dbReference type="OrthoDB" id="1898560at2759"/>
<protein>
    <submittedName>
        <fullName evidence="7">CS and CHORD domain protein</fullName>
    </submittedName>
</protein>
<dbReference type="Gene3D" id="4.10.1130.20">
    <property type="match status" value="2"/>
</dbReference>
<reference evidence="7 8" key="1">
    <citation type="submission" date="2014-02" db="EMBL/GenBank/DDBJ databases">
        <title>The genome sequence of the entomopathogenic fungus Metarhizium robertsii ARSEF 2575.</title>
        <authorList>
            <person name="Giuliano Garisto Donzelli B."/>
            <person name="Roe B.A."/>
            <person name="Macmil S.L."/>
            <person name="Krasnoff S.B."/>
            <person name="Gibson D.M."/>
        </authorList>
    </citation>
    <scope>NUCLEOTIDE SEQUENCE [LARGE SCALE GENOMIC DNA]</scope>
    <source>
        <strain evidence="7 8">ARSEF 2575</strain>
    </source>
</reference>
<organism evidence="7 8">
    <name type="scientific">Metarhizium robertsii</name>
    <dbReference type="NCBI Taxonomy" id="568076"/>
    <lineage>
        <taxon>Eukaryota</taxon>
        <taxon>Fungi</taxon>
        <taxon>Dikarya</taxon>
        <taxon>Ascomycota</taxon>
        <taxon>Pezizomycotina</taxon>
        <taxon>Sordariomycetes</taxon>
        <taxon>Hypocreomycetidae</taxon>
        <taxon>Hypocreales</taxon>
        <taxon>Clavicipitaceae</taxon>
        <taxon>Metarhizium</taxon>
    </lineage>
</organism>
<dbReference type="GO" id="GO:0046872">
    <property type="term" value="F:metal ion binding"/>
    <property type="evidence" value="ECO:0007669"/>
    <property type="project" value="UniProtKB-KW"/>
</dbReference>
<dbReference type="PANTHER" id="PTHR46983:SF3">
    <property type="entry name" value="CHPADIPLOID STATE MAINTENANCE PROTEIN CHPA"/>
    <property type="match status" value="1"/>
</dbReference>
<evidence type="ECO:0000256" key="1">
    <source>
        <dbReference type="ARBA" id="ARBA00022723"/>
    </source>
</evidence>
<feature type="domain" description="CHORD" evidence="6">
    <location>
        <begin position="131"/>
        <end position="192"/>
    </location>
</feature>
<evidence type="ECO:0000313" key="7">
    <source>
        <dbReference type="EMBL" id="EXV00679.1"/>
    </source>
</evidence>
<feature type="domain" description="CS" evidence="5">
    <location>
        <begin position="214"/>
        <end position="305"/>
    </location>
</feature>
<dbReference type="PROSITE" id="PS51401">
    <property type="entry name" value="CHORD"/>
    <property type="match status" value="2"/>
</dbReference>
<dbReference type="PROSITE" id="PS51203">
    <property type="entry name" value="CS"/>
    <property type="match status" value="1"/>
</dbReference>
<evidence type="ECO:0000313" key="8">
    <source>
        <dbReference type="Proteomes" id="UP000030151"/>
    </source>
</evidence>
<keyword evidence="3" id="KW-0862">Zinc</keyword>
<gene>
    <name evidence="7" type="ORF">X797_006086</name>
</gene>
<dbReference type="InterPro" id="IPR007051">
    <property type="entry name" value="CHORD_dom"/>
</dbReference>
<dbReference type="SUPFAM" id="SSF49764">
    <property type="entry name" value="HSP20-like chaperones"/>
    <property type="match status" value="1"/>
</dbReference>
<evidence type="ECO:0000256" key="4">
    <source>
        <dbReference type="SAM" id="MobiDB-lite"/>
    </source>
</evidence>
<comment type="caution">
    <text evidence="7">The sequence shown here is derived from an EMBL/GenBank/DDBJ whole genome shotgun (WGS) entry which is preliminary data.</text>
</comment>
<evidence type="ECO:0000259" key="6">
    <source>
        <dbReference type="PROSITE" id="PS51401"/>
    </source>
</evidence>
<dbReference type="CDD" id="cd06466">
    <property type="entry name" value="p23_CS_SGT1_like"/>
    <property type="match status" value="1"/>
</dbReference>
<dbReference type="PANTHER" id="PTHR46983">
    <property type="entry name" value="CYSTEINE AND HISTIDINE-RICH DOMAIN-CONTAINING PROTEIN 1"/>
    <property type="match status" value="1"/>
</dbReference>
<dbReference type="InterPro" id="IPR039790">
    <property type="entry name" value="CHRD1"/>
</dbReference>
<evidence type="ECO:0000259" key="5">
    <source>
        <dbReference type="PROSITE" id="PS51203"/>
    </source>
</evidence>
<dbReference type="HOGENOM" id="CLU_040079_1_1_1"/>
<dbReference type="EMBL" id="JELW01000011">
    <property type="protein sequence ID" value="EXV00679.1"/>
    <property type="molecule type" value="Genomic_DNA"/>
</dbReference>
<dbReference type="Gene3D" id="2.60.40.790">
    <property type="match status" value="1"/>
</dbReference>
<dbReference type="AlphaFoldDB" id="A0A0A1UTU5"/>
<feature type="compositionally biased region" description="Basic and acidic residues" evidence="4">
    <location>
        <begin position="72"/>
        <end position="88"/>
    </location>
</feature>
<dbReference type="eggNOG" id="KOG1667">
    <property type="taxonomic scope" value="Eukaryota"/>
</dbReference>
<dbReference type="InterPro" id="IPR008978">
    <property type="entry name" value="HSP20-like_chaperone"/>
</dbReference>